<dbReference type="Proteomes" id="UP001174909">
    <property type="component" value="Unassembled WGS sequence"/>
</dbReference>
<evidence type="ECO:0000259" key="7">
    <source>
        <dbReference type="Pfam" id="PF00082"/>
    </source>
</evidence>
<dbReference type="InterPro" id="IPR036852">
    <property type="entry name" value="Peptidase_S8/S53_dom_sf"/>
</dbReference>
<dbReference type="InterPro" id="IPR000209">
    <property type="entry name" value="Peptidase_S8/S53_dom"/>
</dbReference>
<dbReference type="InterPro" id="IPR034182">
    <property type="entry name" value="Kexin/furin"/>
</dbReference>
<dbReference type="PROSITE" id="PS00138">
    <property type="entry name" value="SUBTILASE_SER"/>
    <property type="match status" value="1"/>
</dbReference>
<dbReference type="InterPro" id="IPR032815">
    <property type="entry name" value="S8_pro-domain"/>
</dbReference>
<dbReference type="InterPro" id="IPR023827">
    <property type="entry name" value="Peptidase_S8_Asp-AS"/>
</dbReference>
<dbReference type="PANTHER" id="PTHR42884">
    <property type="entry name" value="PROPROTEIN CONVERTASE SUBTILISIN/KEXIN-RELATED"/>
    <property type="match status" value="1"/>
</dbReference>
<dbReference type="SUPFAM" id="SSF52743">
    <property type="entry name" value="Subtilisin-like"/>
    <property type="match status" value="1"/>
</dbReference>
<evidence type="ECO:0000256" key="1">
    <source>
        <dbReference type="ARBA" id="ARBA00005325"/>
    </source>
</evidence>
<keyword evidence="2 6" id="KW-0645">Protease</keyword>
<feature type="active site" description="Charge relay system" evidence="5 6">
    <location>
        <position position="366"/>
    </location>
</feature>
<keyword evidence="4 6" id="KW-0720">Serine protease</keyword>
<keyword evidence="10" id="KW-1185">Reference proteome</keyword>
<feature type="active site" description="Charge relay system" evidence="5 6">
    <location>
        <position position="156"/>
    </location>
</feature>
<organism evidence="9 10">
    <name type="scientific">Geodia barretti</name>
    <name type="common">Barrett's horny sponge</name>
    <dbReference type="NCBI Taxonomy" id="519541"/>
    <lineage>
        <taxon>Eukaryota</taxon>
        <taxon>Metazoa</taxon>
        <taxon>Porifera</taxon>
        <taxon>Demospongiae</taxon>
        <taxon>Heteroscleromorpha</taxon>
        <taxon>Tetractinellida</taxon>
        <taxon>Astrophorina</taxon>
        <taxon>Geodiidae</taxon>
        <taxon>Geodia</taxon>
    </lineage>
</organism>
<keyword evidence="3 6" id="KW-0378">Hydrolase</keyword>
<comment type="caution">
    <text evidence="9">The sequence shown here is derived from an EMBL/GenBank/DDBJ whole genome shotgun (WGS) entry which is preliminary data.</text>
</comment>
<proteinExistence type="inferred from homology"/>
<evidence type="ECO:0000256" key="6">
    <source>
        <dbReference type="PROSITE-ProRule" id="PRU01240"/>
    </source>
</evidence>
<sequence length="454" mass="49063">MSTENLQHTSNSQPGRDGSFPDVFINSWAVKIRGGLDDADALASRYGFHNLGLVQGFDDVYQFRLGGREMQKVRSDSPYTSSIASDKLVEFAEQQFRRQVVTKSTCVPPEDSAFMKQWNLLNTGQYKGMYKGNDLRVVPAWLQGYTGCNVTVTVVDDGIDFKHPALWPNFAPMVSYDHHDNDSDPSTYDHKHGTSVSGIVGAAKNSTCGIGIAYECNLGSVKLLNGKEGRTDVEEATALSHEQSIVDIYSNSWGPPDTGYTVMGPRTLTKLALEKGIAQGRNGKGSIYVWASGNGRDEDDCAADGYVSSIYTIAVGAIAVDGRPSGIDERCSGKMVVAYVTNPQKHSAIRTTCPGGKCRDDFGGTSAAAPQVSGAIALALEANPSLTWRDVQYLIVYTANPHLTAGPLTRNGAGLAVSRQYGFGVMDAEAMVTRARHWINVPPQREDIVNTVSQ</sequence>
<dbReference type="PROSITE" id="PS00137">
    <property type="entry name" value="SUBTILASE_HIS"/>
    <property type="match status" value="1"/>
</dbReference>
<dbReference type="GO" id="GO:0016485">
    <property type="term" value="P:protein processing"/>
    <property type="evidence" value="ECO:0007669"/>
    <property type="project" value="TreeGrafter"/>
</dbReference>
<dbReference type="InterPro" id="IPR022398">
    <property type="entry name" value="Peptidase_S8_His-AS"/>
</dbReference>
<dbReference type="PROSITE" id="PS00136">
    <property type="entry name" value="SUBTILASE_ASP"/>
    <property type="match status" value="1"/>
</dbReference>
<evidence type="ECO:0000256" key="3">
    <source>
        <dbReference type="ARBA" id="ARBA00022801"/>
    </source>
</evidence>
<dbReference type="SUPFAM" id="SSF54897">
    <property type="entry name" value="Protease propeptides/inhibitors"/>
    <property type="match status" value="1"/>
</dbReference>
<dbReference type="PRINTS" id="PR00723">
    <property type="entry name" value="SUBTILISIN"/>
</dbReference>
<dbReference type="CDD" id="cd04059">
    <property type="entry name" value="Peptidases_S8_Protein_convertases_Kexins_Furin-like"/>
    <property type="match status" value="1"/>
</dbReference>
<dbReference type="EMBL" id="CASHTH010000191">
    <property type="protein sequence ID" value="CAI7993613.1"/>
    <property type="molecule type" value="Genomic_DNA"/>
</dbReference>
<dbReference type="Pfam" id="PF16470">
    <property type="entry name" value="S8_pro-domain"/>
    <property type="match status" value="1"/>
</dbReference>
<gene>
    <name evidence="9" type="ORF">GBAR_LOCUS1286</name>
</gene>
<evidence type="ECO:0000259" key="8">
    <source>
        <dbReference type="Pfam" id="PF16470"/>
    </source>
</evidence>
<dbReference type="Gene3D" id="3.30.70.850">
    <property type="entry name" value="Peptidase S8, pro-domain"/>
    <property type="match status" value="1"/>
</dbReference>
<dbReference type="Pfam" id="PF00082">
    <property type="entry name" value="Peptidase_S8"/>
    <property type="match status" value="1"/>
</dbReference>
<evidence type="ECO:0000313" key="10">
    <source>
        <dbReference type="Proteomes" id="UP001174909"/>
    </source>
</evidence>
<reference evidence="9" key="1">
    <citation type="submission" date="2023-03" db="EMBL/GenBank/DDBJ databases">
        <authorList>
            <person name="Steffen K."/>
            <person name="Cardenas P."/>
        </authorList>
    </citation>
    <scope>NUCLEOTIDE SEQUENCE</scope>
</reference>
<evidence type="ECO:0000256" key="2">
    <source>
        <dbReference type="ARBA" id="ARBA00022670"/>
    </source>
</evidence>
<name>A0AA35QWN4_GEOBA</name>
<dbReference type="GO" id="GO:0004252">
    <property type="term" value="F:serine-type endopeptidase activity"/>
    <property type="evidence" value="ECO:0007669"/>
    <property type="project" value="UniProtKB-UniRule"/>
</dbReference>
<dbReference type="InterPro" id="IPR038466">
    <property type="entry name" value="S8_pro-domain_sf"/>
</dbReference>
<dbReference type="PROSITE" id="PS51892">
    <property type="entry name" value="SUBTILASE"/>
    <property type="match status" value="1"/>
</dbReference>
<comment type="similarity">
    <text evidence="1">Belongs to the peptidase S8 family. Furin subfamily.</text>
</comment>
<feature type="domain" description="Peptidase S8/S53" evidence="7">
    <location>
        <begin position="149"/>
        <end position="424"/>
    </location>
</feature>
<dbReference type="Gene3D" id="3.40.50.200">
    <property type="entry name" value="Peptidase S8/S53 domain"/>
    <property type="match status" value="1"/>
</dbReference>
<dbReference type="InterPro" id="IPR015500">
    <property type="entry name" value="Peptidase_S8_subtilisin-rel"/>
</dbReference>
<accession>A0AA35QWN4</accession>
<dbReference type="PANTHER" id="PTHR42884:SF14">
    <property type="entry name" value="NEUROENDOCRINE CONVERTASE 1"/>
    <property type="match status" value="1"/>
</dbReference>
<feature type="domain" description="Peptidase S8 pro-domain" evidence="8">
    <location>
        <begin position="27"/>
        <end position="96"/>
    </location>
</feature>
<evidence type="ECO:0000256" key="5">
    <source>
        <dbReference type="PIRSR" id="PIRSR615500-1"/>
    </source>
</evidence>
<dbReference type="GO" id="GO:0005802">
    <property type="term" value="C:trans-Golgi network"/>
    <property type="evidence" value="ECO:0007669"/>
    <property type="project" value="TreeGrafter"/>
</dbReference>
<dbReference type="InterPro" id="IPR023828">
    <property type="entry name" value="Peptidase_S8_Ser-AS"/>
</dbReference>
<evidence type="ECO:0000313" key="9">
    <source>
        <dbReference type="EMBL" id="CAI7993613.1"/>
    </source>
</evidence>
<feature type="active site" description="Charge relay system" evidence="5 6">
    <location>
        <position position="192"/>
    </location>
</feature>
<dbReference type="AlphaFoldDB" id="A0AA35QWN4"/>
<protein>
    <submittedName>
        <fullName evidence="9">Furin-1</fullName>
    </submittedName>
</protein>
<feature type="non-terminal residue" evidence="9">
    <location>
        <position position="454"/>
    </location>
</feature>
<dbReference type="GO" id="GO:0000139">
    <property type="term" value="C:Golgi membrane"/>
    <property type="evidence" value="ECO:0007669"/>
    <property type="project" value="TreeGrafter"/>
</dbReference>
<evidence type="ECO:0000256" key="4">
    <source>
        <dbReference type="ARBA" id="ARBA00022825"/>
    </source>
</evidence>